<accession>A0A517QB60</accession>
<proteinExistence type="predicted"/>
<dbReference type="Proteomes" id="UP000315647">
    <property type="component" value="Chromosome"/>
</dbReference>
<gene>
    <name evidence="1" type="ORF">Enr10x_42130</name>
</gene>
<evidence type="ECO:0000313" key="1">
    <source>
        <dbReference type="EMBL" id="QDT28867.1"/>
    </source>
</evidence>
<name>A0A518AAI1_9PLAN</name>
<dbReference type="InterPro" id="IPR013320">
    <property type="entry name" value="ConA-like_dom_sf"/>
</dbReference>
<dbReference type="SUPFAM" id="SSF49899">
    <property type="entry name" value="Concanavalin A-like lectins/glucanases"/>
    <property type="match status" value="1"/>
</dbReference>
<dbReference type="AlphaFoldDB" id="A0A518AAI1"/>
<evidence type="ECO:0000313" key="2">
    <source>
        <dbReference type="Proteomes" id="UP000315647"/>
    </source>
</evidence>
<accession>A0A518AAI1</accession>
<protein>
    <submittedName>
        <fullName evidence="1">Uncharacterized protein</fullName>
    </submittedName>
</protein>
<dbReference type="Gene3D" id="2.60.120.200">
    <property type="match status" value="1"/>
</dbReference>
<keyword evidence="2" id="KW-1185">Reference proteome</keyword>
<dbReference type="Pfam" id="PF13385">
    <property type="entry name" value="Laminin_G_3"/>
    <property type="match status" value="1"/>
</dbReference>
<sequence length="246" mass="28010" precursor="true">MRSATLLLISLFVYSVFPVHSTELTAQEPEQTKGEYYGLKFDGRDSYVTLPHINFSDWNAFTIEAWVKDWTGRICCEGKQGDPENSIWISIRAKRHSAGWETDNGTNYSTRVDPNSIGGWDHVAMVYTGTEQVIYLNGKEVHRQNAPKPGPFLPDRKFFLGAQQKWDDAQTKPAALFGKGIMRMFRISNVARYDKEFDPSKSFVPDANTELLLDFSKPDQTTLADVSQHKRNGTIHDAKWVLLTEE</sequence>
<dbReference type="EMBL" id="CP037421">
    <property type="protein sequence ID" value="QDT28867.1"/>
    <property type="molecule type" value="Genomic_DNA"/>
</dbReference>
<organism evidence="1 2">
    <name type="scientific">Gimesia panareensis</name>
    <dbReference type="NCBI Taxonomy" id="2527978"/>
    <lineage>
        <taxon>Bacteria</taxon>
        <taxon>Pseudomonadati</taxon>
        <taxon>Planctomycetota</taxon>
        <taxon>Planctomycetia</taxon>
        <taxon>Planctomycetales</taxon>
        <taxon>Planctomycetaceae</taxon>
        <taxon>Gimesia</taxon>
    </lineage>
</organism>
<dbReference type="RefSeq" id="WP_145112140.1">
    <property type="nucleotide sequence ID" value="NZ_CP036277.1"/>
</dbReference>
<reference evidence="1 2" key="1">
    <citation type="submission" date="2019-03" db="EMBL/GenBank/DDBJ databases">
        <title>Deep-cultivation of Planctomycetes and their phenomic and genomic characterization uncovers novel biology.</title>
        <authorList>
            <person name="Wiegand S."/>
            <person name="Jogler M."/>
            <person name="Boedeker C."/>
            <person name="Pinto D."/>
            <person name="Vollmers J."/>
            <person name="Rivas-Marin E."/>
            <person name="Kohn T."/>
            <person name="Peeters S.H."/>
            <person name="Heuer A."/>
            <person name="Rast P."/>
            <person name="Oberbeckmann S."/>
            <person name="Bunk B."/>
            <person name="Jeske O."/>
            <person name="Meyerdierks A."/>
            <person name="Storesund J.E."/>
            <person name="Kallscheuer N."/>
            <person name="Luecker S."/>
            <person name="Lage O.M."/>
            <person name="Pohl T."/>
            <person name="Merkel B.J."/>
            <person name="Hornburger P."/>
            <person name="Mueller R.-W."/>
            <person name="Bruemmer F."/>
            <person name="Labrenz M."/>
            <person name="Spormann A.M."/>
            <person name="Op den Camp H."/>
            <person name="Overmann J."/>
            <person name="Amann R."/>
            <person name="Jetten M.S.M."/>
            <person name="Mascher T."/>
            <person name="Medema M.H."/>
            <person name="Devos D.P."/>
            <person name="Kaster A.-K."/>
            <person name="Ovreas L."/>
            <person name="Rohde M."/>
            <person name="Galperin M.Y."/>
            <person name="Jogler C."/>
        </authorList>
    </citation>
    <scope>NUCLEOTIDE SEQUENCE [LARGE SCALE GENOMIC DNA]</scope>
    <source>
        <strain evidence="1 2">Enr10</strain>
    </source>
</reference>